<feature type="compositionally biased region" description="Low complexity" evidence="5">
    <location>
        <begin position="364"/>
        <end position="402"/>
    </location>
</feature>
<evidence type="ECO:0000313" key="8">
    <source>
        <dbReference type="Proteomes" id="UP000838756"/>
    </source>
</evidence>
<feature type="domain" description="HMG box" evidence="6">
    <location>
        <begin position="54"/>
        <end position="122"/>
    </location>
</feature>
<dbReference type="GO" id="GO:0001228">
    <property type="term" value="F:DNA-binding transcription activator activity, RNA polymerase II-specific"/>
    <property type="evidence" value="ECO:0007669"/>
    <property type="project" value="TreeGrafter"/>
</dbReference>
<evidence type="ECO:0000313" key="7">
    <source>
        <dbReference type="EMBL" id="CAH2235749.1"/>
    </source>
</evidence>
<feature type="DNA-binding region" description="HMG box" evidence="4">
    <location>
        <begin position="133"/>
        <end position="187"/>
    </location>
</feature>
<feature type="DNA-binding region" description="HMG box" evidence="4">
    <location>
        <begin position="54"/>
        <end position="122"/>
    </location>
</feature>
<evidence type="ECO:0000256" key="1">
    <source>
        <dbReference type="ARBA" id="ARBA00004123"/>
    </source>
</evidence>
<reference evidence="7" key="1">
    <citation type="submission" date="2022-03" db="EMBL/GenBank/DDBJ databases">
        <authorList>
            <person name="Lindestad O."/>
        </authorList>
    </citation>
    <scope>NUCLEOTIDE SEQUENCE</scope>
</reference>
<dbReference type="GO" id="GO:0030182">
    <property type="term" value="P:neuron differentiation"/>
    <property type="evidence" value="ECO:0007669"/>
    <property type="project" value="TreeGrafter"/>
</dbReference>
<dbReference type="PANTHER" id="PTHR10270">
    <property type="entry name" value="SOX TRANSCRIPTION FACTOR"/>
    <property type="match status" value="1"/>
</dbReference>
<protein>
    <submittedName>
        <fullName evidence="7">Jg7608 protein</fullName>
    </submittedName>
</protein>
<evidence type="ECO:0000256" key="5">
    <source>
        <dbReference type="SAM" id="MobiDB-lite"/>
    </source>
</evidence>
<comment type="caution">
    <text evidence="7">The sequence shown here is derived from an EMBL/GenBank/DDBJ whole genome shotgun (WGS) entry which is preliminary data.</text>
</comment>
<dbReference type="PANTHER" id="PTHR10270:SF324">
    <property type="entry name" value="SOX DOMAIN-CONTAINING PROTEIN DICHAETE-RELATED"/>
    <property type="match status" value="1"/>
</dbReference>
<dbReference type="InterPro" id="IPR050140">
    <property type="entry name" value="SRY-related_HMG-box_TF-like"/>
</dbReference>
<organism evidence="7 8">
    <name type="scientific">Pararge aegeria aegeria</name>
    <dbReference type="NCBI Taxonomy" id="348720"/>
    <lineage>
        <taxon>Eukaryota</taxon>
        <taxon>Metazoa</taxon>
        <taxon>Ecdysozoa</taxon>
        <taxon>Arthropoda</taxon>
        <taxon>Hexapoda</taxon>
        <taxon>Insecta</taxon>
        <taxon>Pterygota</taxon>
        <taxon>Neoptera</taxon>
        <taxon>Endopterygota</taxon>
        <taxon>Lepidoptera</taxon>
        <taxon>Glossata</taxon>
        <taxon>Ditrysia</taxon>
        <taxon>Papilionoidea</taxon>
        <taxon>Nymphalidae</taxon>
        <taxon>Satyrinae</taxon>
        <taxon>Satyrini</taxon>
        <taxon>Parargina</taxon>
        <taxon>Pararge</taxon>
    </lineage>
</organism>
<dbReference type="AlphaFoldDB" id="A0A8S4RJ40"/>
<dbReference type="GO" id="GO:0005634">
    <property type="term" value="C:nucleus"/>
    <property type="evidence" value="ECO:0007669"/>
    <property type="project" value="UniProtKB-SubCell"/>
</dbReference>
<feature type="region of interest" description="Disordered" evidence="5">
    <location>
        <begin position="340"/>
        <end position="412"/>
    </location>
</feature>
<dbReference type="Proteomes" id="UP000838756">
    <property type="component" value="Unassembled WGS sequence"/>
</dbReference>
<comment type="subcellular location">
    <subcellularLocation>
        <location evidence="1">Nucleus</location>
    </subcellularLocation>
</comment>
<sequence>MSAAGAMCERSGYGGTMAHFPMGHMSAMGAIGTMGAISAMNGQCHQKKSQEEHIKRPMNAFMVWSRLQRRKIAQDNPKMHNSEISKRLGAEWKLLTEDEKRPFIDEAKRLRAMHMKEHPDYKYRPRRKPKTLRKEGYPYSIPYPSVPMDALRAGAEWKLLTEDEKRPFIDEAKRLRAMHMKEHPDYKYRPRRKPKTLRKEGYPYSIPYPSVPMDALRAGMAGGGMTQAMGGYYGAAYGPLGASMAAAAAAAAQQNAISAALTPNAQVGSTMDMSKYSIEDKYRSYGMYPDPSRGYLDSAALSKAYMYMDQQQQRSYPMDISKMYSEASAAMVGLSSAVNSASSLSPRSPAESPDTQKTQDRAEGSSSSGSNPSPSLPYYQSSSGLLMPQYPGQYPQNPQGGPEFRRPLTVIF</sequence>
<keyword evidence="2 4" id="KW-0238">DNA-binding</keyword>
<dbReference type="GO" id="GO:0007420">
    <property type="term" value="P:brain development"/>
    <property type="evidence" value="ECO:0007669"/>
    <property type="project" value="TreeGrafter"/>
</dbReference>
<dbReference type="CDD" id="cd01388">
    <property type="entry name" value="HMG-box_SoxB"/>
    <property type="match status" value="1"/>
</dbReference>
<keyword evidence="8" id="KW-1185">Reference proteome</keyword>
<dbReference type="InterPro" id="IPR036910">
    <property type="entry name" value="HMG_box_dom_sf"/>
</dbReference>
<feature type="compositionally biased region" description="Low complexity" evidence="5">
    <location>
        <begin position="340"/>
        <end position="353"/>
    </location>
</feature>
<feature type="domain" description="HMG box" evidence="6">
    <location>
        <begin position="133"/>
        <end position="187"/>
    </location>
</feature>
<dbReference type="OrthoDB" id="6247875at2759"/>
<dbReference type="GO" id="GO:0000122">
    <property type="term" value="P:negative regulation of transcription by RNA polymerase II"/>
    <property type="evidence" value="ECO:0007669"/>
    <property type="project" value="TreeGrafter"/>
</dbReference>
<name>A0A8S4RJ40_9NEOP</name>
<dbReference type="EMBL" id="CAKXAJ010025157">
    <property type="protein sequence ID" value="CAH2235749.1"/>
    <property type="molecule type" value="Genomic_DNA"/>
</dbReference>
<evidence type="ECO:0000259" key="6">
    <source>
        <dbReference type="PROSITE" id="PS50118"/>
    </source>
</evidence>
<dbReference type="Gene3D" id="1.10.30.10">
    <property type="entry name" value="High mobility group box domain"/>
    <property type="match status" value="2"/>
</dbReference>
<dbReference type="FunFam" id="1.10.30.10:FF:000002">
    <property type="entry name" value="transcription factor Sox-2"/>
    <property type="match status" value="1"/>
</dbReference>
<evidence type="ECO:0000256" key="3">
    <source>
        <dbReference type="ARBA" id="ARBA00023242"/>
    </source>
</evidence>
<dbReference type="Pfam" id="PF00505">
    <property type="entry name" value="HMG_box"/>
    <property type="match status" value="2"/>
</dbReference>
<dbReference type="SMART" id="SM00398">
    <property type="entry name" value="HMG"/>
    <property type="match status" value="2"/>
</dbReference>
<dbReference type="SUPFAM" id="SSF47095">
    <property type="entry name" value="HMG-box"/>
    <property type="match status" value="2"/>
</dbReference>
<evidence type="ECO:0000256" key="2">
    <source>
        <dbReference type="ARBA" id="ARBA00023125"/>
    </source>
</evidence>
<dbReference type="GO" id="GO:0000978">
    <property type="term" value="F:RNA polymerase II cis-regulatory region sequence-specific DNA binding"/>
    <property type="evidence" value="ECO:0007669"/>
    <property type="project" value="TreeGrafter"/>
</dbReference>
<evidence type="ECO:0000256" key="4">
    <source>
        <dbReference type="PROSITE-ProRule" id="PRU00267"/>
    </source>
</evidence>
<proteinExistence type="predicted"/>
<gene>
    <name evidence="7" type="primary">jg7608</name>
    <name evidence="7" type="ORF">PAEG_LOCUS13360</name>
</gene>
<keyword evidence="3 4" id="KW-0539">Nucleus</keyword>
<dbReference type="InterPro" id="IPR009071">
    <property type="entry name" value="HMG_box_dom"/>
</dbReference>
<accession>A0A8S4RJ40</accession>
<dbReference type="PROSITE" id="PS50118">
    <property type="entry name" value="HMG_BOX_2"/>
    <property type="match status" value="2"/>
</dbReference>